<dbReference type="EMBL" id="CP041217">
    <property type="protein sequence ID" value="QDH19551.1"/>
    <property type="molecule type" value="Genomic_DNA"/>
</dbReference>
<dbReference type="Proteomes" id="UP000316968">
    <property type="component" value="Chromosome"/>
</dbReference>
<organism evidence="1 2">
    <name type="scientific">Saccharibacillus brassicae</name>
    <dbReference type="NCBI Taxonomy" id="2583377"/>
    <lineage>
        <taxon>Bacteria</taxon>
        <taxon>Bacillati</taxon>
        <taxon>Bacillota</taxon>
        <taxon>Bacilli</taxon>
        <taxon>Bacillales</taxon>
        <taxon>Paenibacillaceae</taxon>
        <taxon>Saccharibacillus</taxon>
    </lineage>
</organism>
<reference evidence="1 2" key="1">
    <citation type="submission" date="2019-06" db="EMBL/GenBank/DDBJ databases">
        <title>Saccharibacillus brassicae sp. nov., an endophytic bacterium isolated from Chinese cabbage seeds (Brassica pekinensis).</title>
        <authorList>
            <person name="Jiang L."/>
            <person name="Lee J."/>
            <person name="Kim S.W."/>
        </authorList>
    </citation>
    <scope>NUCLEOTIDE SEQUENCE [LARGE SCALE GENOMIC DNA]</scope>
    <source>
        <strain evidence="2">KCTC 43072 / ATSA2</strain>
    </source>
</reference>
<accession>A0A4Y6UT62</accession>
<dbReference type="AlphaFoldDB" id="A0A4Y6UT62"/>
<keyword evidence="2" id="KW-1185">Reference proteome</keyword>
<name>A0A4Y6UT62_SACBS</name>
<proteinExistence type="predicted"/>
<gene>
    <name evidence="1" type="ORF">FFV09_00975</name>
</gene>
<dbReference type="KEGG" id="saca:FFV09_00975"/>
<dbReference type="RefSeq" id="WP_141445940.1">
    <property type="nucleotide sequence ID" value="NZ_CP041217.1"/>
</dbReference>
<sequence>MKVVARVNLEGLYVEDEIVEDEFSGVSPIAHHPILSANLIFDESSLEEEGEGSNVMGYLVGISVPPGLYKPRFDLERWKHHKESNLQNPTGYWSEGLTLEEIKVLTKSPESDPTELDRIGFSLVQRELEALELRQQNEALGAQIVEKEIQMMTMQAQNQALGASLVGFELRLMSLESDKNTQPEGVDKNV</sequence>
<protein>
    <submittedName>
        <fullName evidence="1">Uncharacterized protein</fullName>
    </submittedName>
</protein>
<evidence type="ECO:0000313" key="1">
    <source>
        <dbReference type="EMBL" id="QDH19551.1"/>
    </source>
</evidence>
<dbReference type="OrthoDB" id="2974702at2"/>
<evidence type="ECO:0000313" key="2">
    <source>
        <dbReference type="Proteomes" id="UP000316968"/>
    </source>
</evidence>